<sequence length="622" mass="68858">MLTRAQAAAQKAVVIDGDVEKDDGEIDAAGDDRGAALVVSDQALGSSVMDHYQQEGQNHAQNAALMAVQASSETSVRQLTGQQRGIAIQFVEALTVTQASLREQLQHLQNIQDERGGQIESYVSDRLTQAGQDVQNEVLQKLMLMERNMDGTLSRMMGQVQELIEDSLRVHGRTSLTQDAAQIAQLQVILLTEGISAEIMEYVQQLVEGKLAVTFCGKSINHETREMVKHQADMAMEGVASAIKFSVEMDLEKAYESTCDELLRCAGDVDGCLYESVRDFVAETTTNANRQLEARIQKMLTHTQAEINIQVQRQADATTAIRENVKKNCARMDRQSQQIIAGLISTIASLVKKEVNKCINALQIKAAQTNHDALRQNGAPAKQQEAFQCSIEHSLQSAVGVIFETVMEGVSELKSKSELQRSQTTCYEPEWTSDGQGDSDEDTEVEKRMLEAWENSYRHVPRPISPVRLPIRESCSFSSLDDESDVLAASERDQQHTVAMVSTSATSQTKEQAQQTLPTAVPSLKTSHELNRVVDVWPYAAVAAETSSSSQNEDNQADSPPLRTTAPSLVRLRPPRVRARFPAHHLHHRARERDISVLVSELQLQVQLRAEQTAQRYLSSKT</sequence>
<comment type="caution">
    <text evidence="2">The sequence shown here is derived from an EMBL/GenBank/DDBJ whole genome shotgun (WGS) entry which is preliminary data.</text>
</comment>
<dbReference type="AlphaFoldDB" id="A0AAV0U6T1"/>
<organism evidence="2 3">
    <name type="scientific">Hyaloperonospora brassicae</name>
    <name type="common">Brassica downy mildew</name>
    <name type="synonym">Peronospora brassicae</name>
    <dbReference type="NCBI Taxonomy" id="162125"/>
    <lineage>
        <taxon>Eukaryota</taxon>
        <taxon>Sar</taxon>
        <taxon>Stramenopiles</taxon>
        <taxon>Oomycota</taxon>
        <taxon>Peronosporomycetes</taxon>
        <taxon>Peronosporales</taxon>
        <taxon>Peronosporaceae</taxon>
        <taxon>Hyaloperonospora</taxon>
    </lineage>
</organism>
<name>A0AAV0U6T1_HYABA</name>
<feature type="compositionally biased region" description="Polar residues" evidence="1">
    <location>
        <begin position="545"/>
        <end position="558"/>
    </location>
</feature>
<reference evidence="2" key="1">
    <citation type="submission" date="2022-12" db="EMBL/GenBank/DDBJ databases">
        <authorList>
            <person name="Webb A."/>
        </authorList>
    </citation>
    <scope>NUCLEOTIDE SEQUENCE</scope>
    <source>
        <strain evidence="2">Hp1</strain>
    </source>
</reference>
<protein>
    <submittedName>
        <fullName evidence="2">Uncharacterized protein</fullName>
    </submittedName>
</protein>
<evidence type="ECO:0000256" key="1">
    <source>
        <dbReference type="SAM" id="MobiDB-lite"/>
    </source>
</evidence>
<proteinExistence type="predicted"/>
<feature type="region of interest" description="Disordered" evidence="1">
    <location>
        <begin position="545"/>
        <end position="574"/>
    </location>
</feature>
<evidence type="ECO:0000313" key="3">
    <source>
        <dbReference type="Proteomes" id="UP001162031"/>
    </source>
</evidence>
<evidence type="ECO:0000313" key="2">
    <source>
        <dbReference type="EMBL" id="CAI5731155.1"/>
    </source>
</evidence>
<dbReference type="EMBL" id="CANTFL010001078">
    <property type="protein sequence ID" value="CAI5731155.1"/>
    <property type="molecule type" value="Genomic_DNA"/>
</dbReference>
<dbReference type="Proteomes" id="UP001162031">
    <property type="component" value="Unassembled WGS sequence"/>
</dbReference>
<accession>A0AAV0U6T1</accession>
<gene>
    <name evidence="2" type="ORF">HBR001_LOCUS5090</name>
</gene>
<keyword evidence="3" id="KW-1185">Reference proteome</keyword>
<feature type="region of interest" description="Disordered" evidence="1">
    <location>
        <begin position="421"/>
        <end position="443"/>
    </location>
</feature>